<dbReference type="SUPFAM" id="SSF53448">
    <property type="entry name" value="Nucleotide-diphospho-sugar transferases"/>
    <property type="match status" value="1"/>
</dbReference>
<feature type="domain" description="MobA-like NTP transferase" evidence="3">
    <location>
        <begin position="6"/>
        <end position="102"/>
    </location>
</feature>
<gene>
    <name evidence="4" type="ORF">HUK83_19220</name>
</gene>
<keyword evidence="4" id="KW-0808">Transferase</keyword>
<evidence type="ECO:0000313" key="4">
    <source>
        <dbReference type="EMBL" id="NVN32462.1"/>
    </source>
</evidence>
<dbReference type="PANTHER" id="PTHR43777:SF1">
    <property type="entry name" value="MOLYBDENUM COFACTOR CYTIDYLYLTRANSFERASE"/>
    <property type="match status" value="1"/>
</dbReference>
<evidence type="ECO:0000256" key="1">
    <source>
        <dbReference type="ARBA" id="ARBA00022842"/>
    </source>
</evidence>
<accession>A0A850NYE6</accession>
<dbReference type="EMBL" id="JABXXQ010000872">
    <property type="protein sequence ID" value="NVN32462.1"/>
    <property type="molecule type" value="Genomic_DNA"/>
</dbReference>
<dbReference type="Gene3D" id="3.90.550.10">
    <property type="entry name" value="Spore Coat Polysaccharide Biosynthesis Protein SpsA, Chain A"/>
    <property type="match status" value="1"/>
</dbReference>
<evidence type="ECO:0000313" key="5">
    <source>
        <dbReference type="Proteomes" id="UP000565205"/>
    </source>
</evidence>
<feature type="region of interest" description="Disordered" evidence="2">
    <location>
        <begin position="129"/>
        <end position="151"/>
    </location>
</feature>
<dbReference type="CDD" id="cd04182">
    <property type="entry name" value="GT_2_like_f"/>
    <property type="match status" value="1"/>
</dbReference>
<proteinExistence type="predicted"/>
<dbReference type="PANTHER" id="PTHR43777">
    <property type="entry name" value="MOLYBDENUM COFACTOR CYTIDYLYLTRANSFERASE"/>
    <property type="match status" value="1"/>
</dbReference>
<sequence length="151" mass="15922">SATWQRVGCEDWHEGMAASLRAGLAALPPGTGAVMVALGDMPHVEPGMLDALLACRQGDERRIVAPCHAQRRGHPVVWGAGLLAELAMVRGDEGGRHLIARHAGQLTLVPAGAGCVTDYDTPEALRSWETSATSDDAQAPATLQPRSDRPM</sequence>
<reference evidence="4 5" key="1">
    <citation type="submission" date="2020-06" db="EMBL/GenBank/DDBJ databases">
        <title>Description of novel acetic acid bacteria.</title>
        <authorList>
            <person name="Sombolestani A."/>
        </authorList>
    </citation>
    <scope>NUCLEOTIDE SEQUENCE [LARGE SCALE GENOMIC DNA]</scope>
    <source>
        <strain evidence="4 5">LMG 26838</strain>
    </source>
</reference>
<dbReference type="InterPro" id="IPR029044">
    <property type="entry name" value="Nucleotide-diphossugar_trans"/>
</dbReference>
<dbReference type="Pfam" id="PF12804">
    <property type="entry name" value="NTP_transf_3"/>
    <property type="match status" value="1"/>
</dbReference>
<dbReference type="Proteomes" id="UP000565205">
    <property type="component" value="Unassembled WGS sequence"/>
</dbReference>
<protein>
    <submittedName>
        <fullName evidence="4">Nucleotidyltransferase family protein</fullName>
    </submittedName>
</protein>
<evidence type="ECO:0000256" key="2">
    <source>
        <dbReference type="SAM" id="MobiDB-lite"/>
    </source>
</evidence>
<dbReference type="AlphaFoldDB" id="A0A850NYE6"/>
<dbReference type="InterPro" id="IPR025877">
    <property type="entry name" value="MobA-like_NTP_Trfase"/>
</dbReference>
<organism evidence="4 5">
    <name type="scientific">Endobacter medicaginis</name>
    <dbReference type="NCBI Taxonomy" id="1181271"/>
    <lineage>
        <taxon>Bacteria</taxon>
        <taxon>Pseudomonadati</taxon>
        <taxon>Pseudomonadota</taxon>
        <taxon>Alphaproteobacteria</taxon>
        <taxon>Acetobacterales</taxon>
        <taxon>Acetobacteraceae</taxon>
        <taxon>Endobacter</taxon>
    </lineage>
</organism>
<dbReference type="GO" id="GO:0016779">
    <property type="term" value="F:nucleotidyltransferase activity"/>
    <property type="evidence" value="ECO:0007669"/>
    <property type="project" value="UniProtKB-ARBA"/>
</dbReference>
<dbReference type="RefSeq" id="WP_176627301.1">
    <property type="nucleotide sequence ID" value="NZ_JABXXQ010000872.1"/>
</dbReference>
<feature type="non-terminal residue" evidence="4">
    <location>
        <position position="1"/>
    </location>
</feature>
<evidence type="ECO:0000259" key="3">
    <source>
        <dbReference type="Pfam" id="PF12804"/>
    </source>
</evidence>
<comment type="caution">
    <text evidence="4">The sequence shown here is derived from an EMBL/GenBank/DDBJ whole genome shotgun (WGS) entry which is preliminary data.</text>
</comment>
<name>A0A850NYE6_9PROT</name>
<keyword evidence="1" id="KW-0460">Magnesium</keyword>